<protein>
    <submittedName>
        <fullName evidence="2">DUF3742 family protein</fullName>
    </submittedName>
</protein>
<accession>A0ABX0RUC4</accession>
<sequence>MVNFRYRQFKANSIEVRMSSNAYARGTKAASVWKRLSRVYYDANDRFVAWADRKKIPASIGKSVVPFSVLLLIMLVIVAGFALGATMLLVSGIVFMVRFIQLNNTVSNASNEAASSFGPEYRNGRDGYGYYYGAADDSIFSSAGSNNEEEEEEEDKA</sequence>
<evidence type="ECO:0000313" key="2">
    <source>
        <dbReference type="EMBL" id="NIG21180.1"/>
    </source>
</evidence>
<gene>
    <name evidence="2" type="ORF">F3J37_21110</name>
</gene>
<dbReference type="EMBL" id="VWXC01000019">
    <property type="protein sequence ID" value="NIG21180.1"/>
    <property type="molecule type" value="Genomic_DNA"/>
</dbReference>
<comment type="caution">
    <text evidence="2">The sequence shown here is derived from an EMBL/GenBank/DDBJ whole genome shotgun (WGS) entry which is preliminary data.</text>
</comment>
<proteinExistence type="predicted"/>
<dbReference type="Proteomes" id="UP001515780">
    <property type="component" value="Unassembled WGS sequence"/>
</dbReference>
<keyword evidence="1" id="KW-0812">Transmembrane</keyword>
<name>A0ABX0RUC4_9GAMM</name>
<keyword evidence="3" id="KW-1185">Reference proteome</keyword>
<keyword evidence="1" id="KW-1133">Transmembrane helix</keyword>
<organism evidence="2 3">
    <name type="scientific">Candidatus Pantoea communis</name>
    <dbReference type="NCBI Taxonomy" id="2608354"/>
    <lineage>
        <taxon>Bacteria</taxon>
        <taxon>Pseudomonadati</taxon>
        <taxon>Pseudomonadota</taxon>
        <taxon>Gammaproteobacteria</taxon>
        <taxon>Enterobacterales</taxon>
        <taxon>Erwiniaceae</taxon>
        <taxon>Pantoea</taxon>
    </lineage>
</organism>
<evidence type="ECO:0000256" key="1">
    <source>
        <dbReference type="SAM" id="Phobius"/>
    </source>
</evidence>
<keyword evidence="1" id="KW-0472">Membrane</keyword>
<reference evidence="2 3" key="1">
    <citation type="journal article" date="2019" name="bioRxiv">
        <title>Bacteria contribute to plant secondary compound degradation in a generalist herbivore system.</title>
        <authorList>
            <person name="Francoeur C.B."/>
            <person name="Khadempour L."/>
            <person name="Moreira-Soto R.D."/>
            <person name="Gotting K."/>
            <person name="Book A.J."/>
            <person name="Pinto-Tomas A.A."/>
            <person name="Keefover-Ring K."/>
            <person name="Currie C.R."/>
        </authorList>
    </citation>
    <scope>NUCLEOTIDE SEQUENCE [LARGE SCALE GENOMIC DNA]</scope>
    <source>
        <strain evidence="2">Al-1710</strain>
    </source>
</reference>
<evidence type="ECO:0000313" key="3">
    <source>
        <dbReference type="Proteomes" id="UP001515780"/>
    </source>
</evidence>
<feature type="transmembrane region" description="Helical" evidence="1">
    <location>
        <begin position="64"/>
        <end position="97"/>
    </location>
</feature>